<dbReference type="AlphaFoldDB" id="A0AA38S0M3"/>
<protein>
    <recommendedName>
        <fullName evidence="4">Ubiquitin-like protease family profile domain-containing protein</fullName>
    </recommendedName>
</protein>
<dbReference type="SUPFAM" id="SSF54001">
    <property type="entry name" value="Cysteine proteinases"/>
    <property type="match status" value="1"/>
</dbReference>
<dbReference type="InterPro" id="IPR038765">
    <property type="entry name" value="Papain-like_cys_pep_sf"/>
</dbReference>
<name>A0AA38S0M3_9PEZI</name>
<evidence type="ECO:0000256" key="1">
    <source>
        <dbReference type="SAM" id="MobiDB-lite"/>
    </source>
</evidence>
<feature type="compositionally biased region" description="Low complexity" evidence="1">
    <location>
        <begin position="503"/>
        <end position="514"/>
    </location>
</feature>
<dbReference type="Proteomes" id="UP001174691">
    <property type="component" value="Unassembled WGS sequence"/>
</dbReference>
<feature type="compositionally biased region" description="Low complexity" evidence="1">
    <location>
        <begin position="669"/>
        <end position="684"/>
    </location>
</feature>
<sequence length="1099" mass="113333">MLPRATPRPRLHRRARAPSPASESEASSTAAPRRRSARTAAKTSAANASPDSPTPAGPAARVELSALIAALKEADADHRACAAFREKWRAVVRGYCACTSADVFNFPLWALDRLGAALVLKCLVGEFGATALDENYAAKSPTSSVVKVARRLRLADVRLLALWFGVGEEEVGGLAPGRKTWLEVHGLLCSDGDGGGGGDADGGPEGESFFTENYPEVVRSWAARNSLSLHTLEGRKRCVLGRRPYQDGGAYSRLKPRDFASLRRRAGAGRARGADEDVTTEGGSGDDVEAQQDERERQEEEDAEHNADKHKGKGKDKATVPSPSATPSIITAPQPPPTASTSESQDCTSARAACRRATTAPVAATATDTTLEATAGAAQGIAAAPGPSSSKGPTDGTGSSSTERSSVAPPGPKTTTASEKATVPSQSSTTSVTTEPVSSAASRSDASAGGPDAAAGASLAQEYKALDPDRPAPESTTDAAEDTIVVHAPTVGEESGTTPMSARPTTRIPSPTTRAGFGAYDMFDTAGNTPPPRQSDLLRQPAVATPATPSTAAPSATTPSMAFGQDSTTAGPGTHDATDITALTSVDGSGGESGRHAARPRKRSSSLELETPTVKRVRPGQMIAAGGGGPAAALLAPAPACSPVGHAGLGEATAAMVARTAPPRLTENGAAAGSDGAAAAQTGGPRSIEPGSATDVDGASEGLLASDARTAVGTELADPSKWLSGATVSWFTAMIAACSPSSGSLDLPLAADETTLTGARASLARKLADAEALGLAQLISAVNHKKHWMLVVVTRGVPPKLSLYDSLPSEPSTARIVLSKVRDLLPRQTGSSHRIPPCPKQDDTTNCGVYTIVFALFAATGTPLPPSLAITLWRHLLTAMAAKKSLSTLLPRDLIHPVPATDPLDPALGTPAFPPLPPAASRAEVIDVRLTQIAALAGAAHASASRDLAWYARRSRDVSVAVEWLGTEVRPVMGRLVRCVGEEVLGWVGETLAAILRGRAVLEELVGRLDGGGETVVGCQGTLAAAREGVRQSVRLERAVGQRREMAEEMRGAVEGLDIDEVEKMLRASIGEYDRHVLWAEGVCGRLAKPLVGSDGDGH</sequence>
<feature type="compositionally biased region" description="Acidic residues" evidence="1">
    <location>
        <begin position="276"/>
        <end position="291"/>
    </location>
</feature>
<feature type="region of interest" description="Disordered" evidence="1">
    <location>
        <begin position="665"/>
        <end position="699"/>
    </location>
</feature>
<feature type="compositionally biased region" description="Low complexity" evidence="1">
    <location>
        <begin position="17"/>
        <end position="31"/>
    </location>
</feature>
<organism evidence="2 3">
    <name type="scientific">Coniochaeta hoffmannii</name>
    <dbReference type="NCBI Taxonomy" id="91930"/>
    <lineage>
        <taxon>Eukaryota</taxon>
        <taxon>Fungi</taxon>
        <taxon>Dikarya</taxon>
        <taxon>Ascomycota</taxon>
        <taxon>Pezizomycotina</taxon>
        <taxon>Sordariomycetes</taxon>
        <taxon>Sordariomycetidae</taxon>
        <taxon>Coniochaetales</taxon>
        <taxon>Coniochaetaceae</taxon>
        <taxon>Coniochaeta</taxon>
    </lineage>
</organism>
<proteinExistence type="predicted"/>
<comment type="caution">
    <text evidence="2">The sequence shown here is derived from an EMBL/GenBank/DDBJ whole genome shotgun (WGS) entry which is preliminary data.</text>
</comment>
<gene>
    <name evidence="2" type="ORF">NKR19_g4849</name>
</gene>
<feature type="region of interest" description="Disordered" evidence="1">
    <location>
        <begin position="1"/>
        <end position="58"/>
    </location>
</feature>
<feature type="compositionally biased region" description="Low complexity" evidence="1">
    <location>
        <begin position="339"/>
        <end position="393"/>
    </location>
</feature>
<dbReference type="Gene3D" id="3.40.395.10">
    <property type="entry name" value="Adenoviral Proteinase, Chain A"/>
    <property type="match status" value="1"/>
</dbReference>
<reference evidence="2" key="1">
    <citation type="submission" date="2022-07" db="EMBL/GenBank/DDBJ databases">
        <title>Fungi with potential for degradation of polypropylene.</title>
        <authorList>
            <person name="Gostincar C."/>
        </authorList>
    </citation>
    <scope>NUCLEOTIDE SEQUENCE</scope>
    <source>
        <strain evidence="2">EXF-13287</strain>
    </source>
</reference>
<feature type="region of interest" description="Disordered" evidence="1">
    <location>
        <begin position="264"/>
        <end position="613"/>
    </location>
</feature>
<keyword evidence="3" id="KW-1185">Reference proteome</keyword>
<feature type="compositionally biased region" description="Low complexity" evidence="1">
    <location>
        <begin position="421"/>
        <end position="460"/>
    </location>
</feature>
<feature type="compositionally biased region" description="Low complexity" evidence="1">
    <location>
        <begin position="38"/>
        <end position="50"/>
    </location>
</feature>
<evidence type="ECO:0000313" key="2">
    <source>
        <dbReference type="EMBL" id="KAJ9151537.1"/>
    </source>
</evidence>
<evidence type="ECO:0008006" key="4">
    <source>
        <dbReference type="Google" id="ProtNLM"/>
    </source>
</evidence>
<feature type="compositionally biased region" description="Basic and acidic residues" evidence="1">
    <location>
        <begin position="292"/>
        <end position="309"/>
    </location>
</feature>
<evidence type="ECO:0000313" key="3">
    <source>
        <dbReference type="Proteomes" id="UP001174691"/>
    </source>
</evidence>
<feature type="compositionally biased region" description="Polar residues" evidence="1">
    <location>
        <begin position="396"/>
        <end position="405"/>
    </location>
</feature>
<dbReference type="EMBL" id="JANBVN010000063">
    <property type="protein sequence ID" value="KAJ9151537.1"/>
    <property type="molecule type" value="Genomic_DNA"/>
</dbReference>
<feature type="compositionally biased region" description="Low complexity" evidence="1">
    <location>
        <begin position="541"/>
        <end position="560"/>
    </location>
</feature>
<feature type="compositionally biased region" description="Basic residues" evidence="1">
    <location>
        <begin position="7"/>
        <end position="16"/>
    </location>
</feature>
<accession>A0AA38S0M3</accession>